<dbReference type="AlphaFoldDB" id="A0A933S9W1"/>
<dbReference type="InterPro" id="IPR021139">
    <property type="entry name" value="NYN"/>
</dbReference>
<dbReference type="Pfam" id="PF01936">
    <property type="entry name" value="NYN"/>
    <property type="match status" value="1"/>
</dbReference>
<dbReference type="Proteomes" id="UP000696931">
    <property type="component" value="Unassembled WGS sequence"/>
</dbReference>
<evidence type="ECO:0000313" key="2">
    <source>
        <dbReference type="EMBL" id="MBI5168646.1"/>
    </source>
</evidence>
<dbReference type="Gene3D" id="3.40.50.1010">
    <property type="entry name" value="5'-nuclease"/>
    <property type="match status" value="1"/>
</dbReference>
<evidence type="ECO:0000313" key="3">
    <source>
        <dbReference type="Proteomes" id="UP000696931"/>
    </source>
</evidence>
<reference evidence="2" key="1">
    <citation type="submission" date="2020-07" db="EMBL/GenBank/DDBJ databases">
        <title>Huge and variable diversity of episymbiotic CPR bacteria and DPANN archaea in groundwater ecosystems.</title>
        <authorList>
            <person name="He C.Y."/>
            <person name="Keren R."/>
            <person name="Whittaker M."/>
            <person name="Farag I.F."/>
            <person name="Doudna J."/>
            <person name="Cate J.H.D."/>
            <person name="Banfield J.F."/>
        </authorList>
    </citation>
    <scope>NUCLEOTIDE SEQUENCE</scope>
    <source>
        <strain evidence="2">NC_groundwater_1813_Pr3_B-0.1um_71_17</strain>
    </source>
</reference>
<comment type="caution">
    <text evidence="2">The sequence shown here is derived from an EMBL/GenBank/DDBJ whole genome shotgun (WGS) entry which is preliminary data.</text>
</comment>
<dbReference type="EMBL" id="JACRIW010000031">
    <property type="protein sequence ID" value="MBI5168646.1"/>
    <property type="molecule type" value="Genomic_DNA"/>
</dbReference>
<protein>
    <submittedName>
        <fullName evidence="2">NYN domain-containing protein</fullName>
    </submittedName>
</protein>
<accession>A0A933S9W1</accession>
<feature type="domain" description="NYN" evidence="1">
    <location>
        <begin position="136"/>
        <end position="185"/>
    </location>
</feature>
<organism evidence="2 3">
    <name type="scientific">Eiseniibacteriota bacterium</name>
    <dbReference type="NCBI Taxonomy" id="2212470"/>
    <lineage>
        <taxon>Bacteria</taxon>
        <taxon>Candidatus Eiseniibacteriota</taxon>
    </lineage>
</organism>
<name>A0A933S9W1_UNCEI</name>
<proteinExistence type="predicted"/>
<gene>
    <name evidence="2" type="ORF">HZA61_04070</name>
</gene>
<dbReference type="CDD" id="cd18722">
    <property type="entry name" value="PIN_NicB-like"/>
    <property type="match status" value="1"/>
</dbReference>
<dbReference type="GO" id="GO:0004540">
    <property type="term" value="F:RNA nuclease activity"/>
    <property type="evidence" value="ECO:0007669"/>
    <property type="project" value="InterPro"/>
</dbReference>
<evidence type="ECO:0000259" key="1">
    <source>
        <dbReference type="Pfam" id="PF01936"/>
    </source>
</evidence>
<sequence length="229" mass="25486">MGDRVAFLLDGGFVRAKFTSRIGHFPEAQDVILFVHARMAHPQLADASLFRIYWYDAPPLAGRKTHPLSREPYLFESRPTFGRNQRLQDSLATTADVAVRRGEVVFQGWRLRDQSLAQLRRASRPLEPGDIAPNFEQKGVDLRIGLDVAWLSLKRIVDTIVLVSGDSDFIPAMKFARREGVRVLLETLGHGVHRGMREHADFVFESLQDAGEPIPLTSRGSSAGPTSGG</sequence>